<keyword evidence="3 6" id="KW-1133">Transmembrane helix</keyword>
<feature type="region of interest" description="Disordered" evidence="5">
    <location>
        <begin position="329"/>
        <end position="436"/>
    </location>
</feature>
<evidence type="ECO:0000256" key="7">
    <source>
        <dbReference type="SAM" id="SignalP"/>
    </source>
</evidence>
<gene>
    <name evidence="8" type="ORF">EMPS_09198</name>
</gene>
<dbReference type="InterPro" id="IPR051694">
    <property type="entry name" value="Immunoregulatory_rcpt-like"/>
</dbReference>
<keyword evidence="2 6" id="KW-0812">Transmembrane</keyword>
<dbReference type="GO" id="GO:0016020">
    <property type="term" value="C:membrane"/>
    <property type="evidence" value="ECO:0007669"/>
    <property type="project" value="UniProtKB-SubCell"/>
</dbReference>
<accession>A0A9P3M016</accession>
<evidence type="ECO:0000256" key="1">
    <source>
        <dbReference type="ARBA" id="ARBA00004167"/>
    </source>
</evidence>
<comment type="caution">
    <text evidence="8">The sequence shown here is derived from an EMBL/GenBank/DDBJ whole genome shotgun (WGS) entry which is preliminary data.</text>
</comment>
<dbReference type="OrthoDB" id="2412153at2759"/>
<feature type="compositionally biased region" description="Basic and acidic residues" evidence="5">
    <location>
        <begin position="334"/>
        <end position="349"/>
    </location>
</feature>
<feature type="transmembrane region" description="Helical" evidence="6">
    <location>
        <begin position="153"/>
        <end position="174"/>
    </location>
</feature>
<protein>
    <recommendedName>
        <fullName evidence="10">Mid2 domain-containing protein</fullName>
    </recommendedName>
</protein>
<keyword evidence="9" id="KW-1185">Reference proteome</keyword>
<evidence type="ECO:0000313" key="8">
    <source>
        <dbReference type="EMBL" id="GJJ76839.1"/>
    </source>
</evidence>
<evidence type="ECO:0000256" key="5">
    <source>
        <dbReference type="SAM" id="MobiDB-lite"/>
    </source>
</evidence>
<keyword evidence="7" id="KW-0732">Signal</keyword>
<evidence type="ECO:0000256" key="2">
    <source>
        <dbReference type="ARBA" id="ARBA00022692"/>
    </source>
</evidence>
<feature type="compositionally biased region" description="Basic and acidic residues" evidence="5">
    <location>
        <begin position="364"/>
        <end position="381"/>
    </location>
</feature>
<evidence type="ECO:0008006" key="10">
    <source>
        <dbReference type="Google" id="ProtNLM"/>
    </source>
</evidence>
<organism evidence="8 9">
    <name type="scientific">Entomortierella parvispora</name>
    <dbReference type="NCBI Taxonomy" id="205924"/>
    <lineage>
        <taxon>Eukaryota</taxon>
        <taxon>Fungi</taxon>
        <taxon>Fungi incertae sedis</taxon>
        <taxon>Mucoromycota</taxon>
        <taxon>Mortierellomycotina</taxon>
        <taxon>Mortierellomycetes</taxon>
        <taxon>Mortierellales</taxon>
        <taxon>Mortierellaceae</taxon>
        <taxon>Entomortierella</taxon>
    </lineage>
</organism>
<dbReference type="PANTHER" id="PTHR15549:SF30">
    <property type="entry name" value="MID2 DOMAIN-CONTAINING PROTEIN"/>
    <property type="match status" value="1"/>
</dbReference>
<feature type="signal peptide" evidence="7">
    <location>
        <begin position="1"/>
        <end position="34"/>
    </location>
</feature>
<comment type="subcellular location">
    <subcellularLocation>
        <location evidence="1">Membrane</location>
        <topology evidence="1">Single-pass membrane protein</topology>
    </subcellularLocation>
</comment>
<dbReference type="GO" id="GO:0071944">
    <property type="term" value="C:cell periphery"/>
    <property type="evidence" value="ECO:0007669"/>
    <property type="project" value="UniProtKB-ARBA"/>
</dbReference>
<dbReference type="AlphaFoldDB" id="A0A9P3M016"/>
<reference evidence="8" key="2">
    <citation type="journal article" date="2022" name="Microbiol. Resour. Announc.">
        <title>Whole-Genome Sequence of Entomortierella parvispora E1425, a Mucoromycotan Fungus Associated with Burkholderiaceae-Related Endosymbiotic Bacteria.</title>
        <authorList>
            <person name="Herlambang A."/>
            <person name="Guo Y."/>
            <person name="Takashima Y."/>
            <person name="Narisawa K."/>
            <person name="Ohta H."/>
            <person name="Nishizawa T."/>
        </authorList>
    </citation>
    <scope>NUCLEOTIDE SEQUENCE</scope>
    <source>
        <strain evidence="8">E1425</strain>
    </source>
</reference>
<evidence type="ECO:0000256" key="3">
    <source>
        <dbReference type="ARBA" id="ARBA00022989"/>
    </source>
</evidence>
<dbReference type="PANTHER" id="PTHR15549">
    <property type="entry name" value="PAIRED IMMUNOGLOBULIN-LIKE TYPE 2 RECEPTOR"/>
    <property type="match status" value="1"/>
</dbReference>
<dbReference type="EMBL" id="BQFW01000012">
    <property type="protein sequence ID" value="GJJ76839.1"/>
    <property type="molecule type" value="Genomic_DNA"/>
</dbReference>
<keyword evidence="4 6" id="KW-0472">Membrane</keyword>
<proteinExistence type="predicted"/>
<evidence type="ECO:0000256" key="6">
    <source>
        <dbReference type="SAM" id="Phobius"/>
    </source>
</evidence>
<name>A0A9P3M016_9FUNG</name>
<feature type="region of interest" description="Disordered" evidence="5">
    <location>
        <begin position="281"/>
        <end position="302"/>
    </location>
</feature>
<evidence type="ECO:0000313" key="9">
    <source>
        <dbReference type="Proteomes" id="UP000827284"/>
    </source>
</evidence>
<dbReference type="Proteomes" id="UP000827284">
    <property type="component" value="Unassembled WGS sequence"/>
</dbReference>
<evidence type="ECO:0000256" key="4">
    <source>
        <dbReference type="ARBA" id="ARBA00023136"/>
    </source>
</evidence>
<feature type="compositionally biased region" description="Low complexity" evidence="5">
    <location>
        <begin position="427"/>
        <end position="436"/>
    </location>
</feature>
<feature type="chain" id="PRO_5040466727" description="Mid2 domain-containing protein" evidence="7">
    <location>
        <begin position="35"/>
        <end position="436"/>
    </location>
</feature>
<reference evidence="8" key="1">
    <citation type="submission" date="2021-11" db="EMBL/GenBank/DDBJ databases">
        <authorList>
            <person name="Herlambang A."/>
            <person name="Guo Y."/>
            <person name="Takashima Y."/>
            <person name="Nishizawa T."/>
        </authorList>
    </citation>
    <scope>NUCLEOTIDE SEQUENCE</scope>
    <source>
        <strain evidence="8">E1425</strain>
    </source>
</reference>
<sequence>MLPTRQSTSPRTGIVALAALAALAVLLLPSSVLAQSDPIIQYCSTVGCDTVVTLLDPCGGGATNASLQQDLIYTPTPILGSCECNSQFFNAFSSCLSCITSQGKSSPQIDNQQNWVASCKTYGFNFTDAPINFTQPIVGGDNSGSGGGISKGAIIGIVVAVLLVAALAGAFFFLRNRKRRTKGSIFERPYMAAGSGTGSYAATPTGFNTNSHYQNADYPQDDYTPQGLHGDSYYDYNQGTNTQQFQQYSSEQNEDDLMMTNLQHSNYIPPPVPMSPTALAAVASPRPSDQFPQSLRSKPLGWSANQQEVTSDLLSSDLLLHNDKAVYEDTDEIEPPRSRDRFVHDRDNYSARSLTPPRATMQSYRDDFSRPSFEREPRSSVDRSWNASPRAGLRSTQETDDEDDRSAGRDTVAQESPESARRRRAAELFSAEGTRR</sequence>